<sequence length="128" mass="14861">MISQLSELKLKRHDLFESITAETNAEIVKSLTLEDLLSLTRASPAAWRHFRRDHAFILKQQLLLIRLRLLRTQLRGKPGAEVEKRLRPFVDSVLFLDFIDIPFDWDSTLPIVVAATNLRPELRGVFEK</sequence>
<dbReference type="OrthoDB" id="5086792at2759"/>
<evidence type="ECO:0000313" key="1">
    <source>
        <dbReference type="EMBL" id="KAF4337196.1"/>
    </source>
</evidence>
<evidence type="ECO:0000313" key="2">
    <source>
        <dbReference type="Proteomes" id="UP000730481"/>
    </source>
</evidence>
<dbReference type="EMBL" id="PVQB02000436">
    <property type="protein sequence ID" value="KAF4337196.1"/>
    <property type="molecule type" value="Genomic_DNA"/>
</dbReference>
<name>A0A9P5DU11_9HYPO</name>
<reference evidence="1" key="2">
    <citation type="submission" date="2020-02" db="EMBL/GenBank/DDBJ databases">
        <title>Identification and distribution of gene clusters putatively required for synthesis of sphingolipid metabolism inhibitors in phylogenetically diverse species of the filamentous fungus Fusarium.</title>
        <authorList>
            <person name="Kim H.-S."/>
            <person name="Busman M."/>
            <person name="Brown D.W."/>
            <person name="Divon H."/>
            <person name="Uhlig S."/>
            <person name="Proctor R.H."/>
        </authorList>
    </citation>
    <scope>NUCLEOTIDE SEQUENCE</scope>
    <source>
        <strain evidence="1">NRRL 25174</strain>
    </source>
</reference>
<organism evidence="1 2">
    <name type="scientific">Fusarium beomiforme</name>
    <dbReference type="NCBI Taxonomy" id="44412"/>
    <lineage>
        <taxon>Eukaryota</taxon>
        <taxon>Fungi</taxon>
        <taxon>Dikarya</taxon>
        <taxon>Ascomycota</taxon>
        <taxon>Pezizomycotina</taxon>
        <taxon>Sordariomycetes</taxon>
        <taxon>Hypocreomycetidae</taxon>
        <taxon>Hypocreales</taxon>
        <taxon>Nectriaceae</taxon>
        <taxon>Fusarium</taxon>
        <taxon>Fusarium burgessii species complex</taxon>
    </lineage>
</organism>
<keyword evidence="2" id="KW-1185">Reference proteome</keyword>
<gene>
    <name evidence="1" type="ORF">FBEOM_8926</name>
</gene>
<dbReference type="AlphaFoldDB" id="A0A9P5DU11"/>
<proteinExistence type="predicted"/>
<comment type="caution">
    <text evidence="1">The sequence shown here is derived from an EMBL/GenBank/DDBJ whole genome shotgun (WGS) entry which is preliminary data.</text>
</comment>
<protein>
    <submittedName>
        <fullName evidence="1">Uracil catabolism 4</fullName>
    </submittedName>
</protein>
<reference evidence="1" key="1">
    <citation type="journal article" date="2017" name="Mycologia">
        <title>Fusarium algeriense, sp. nov., a novel toxigenic crown rot pathogen of durum wheat from Algeria is nested in the Fusarium burgessii species complex.</title>
        <authorList>
            <person name="Laraba I."/>
            <person name="Keddad A."/>
            <person name="Boureghda H."/>
            <person name="Abdallah N."/>
            <person name="Vaughan M.M."/>
            <person name="Proctor R.H."/>
            <person name="Busman M."/>
            <person name="O'Donnell K."/>
        </authorList>
    </citation>
    <scope>NUCLEOTIDE SEQUENCE</scope>
    <source>
        <strain evidence="1">NRRL 25174</strain>
    </source>
</reference>
<dbReference type="Proteomes" id="UP000730481">
    <property type="component" value="Unassembled WGS sequence"/>
</dbReference>
<accession>A0A9P5DU11</accession>